<protein>
    <recommendedName>
        <fullName evidence="13">Fumarate reductase</fullName>
        <ecNumber evidence="13">1.3.2.4</ecNumber>
    </recommendedName>
</protein>
<evidence type="ECO:0000256" key="13">
    <source>
        <dbReference type="RuleBase" id="RU366062"/>
    </source>
</evidence>
<dbReference type="FunFam" id="1.10.1130.10:FF:000003">
    <property type="entry name" value="Fumarate reductase flavoprotein subunit"/>
    <property type="match status" value="1"/>
</dbReference>
<evidence type="ECO:0000256" key="4">
    <source>
        <dbReference type="ARBA" id="ARBA00022617"/>
    </source>
</evidence>
<keyword evidence="11" id="KW-0408">Iron</keyword>
<evidence type="ECO:0000256" key="9">
    <source>
        <dbReference type="ARBA" id="ARBA00022982"/>
    </source>
</evidence>
<dbReference type="InterPro" id="IPR036280">
    <property type="entry name" value="Multihaem_cyt_sf"/>
</dbReference>
<evidence type="ECO:0000313" key="17">
    <source>
        <dbReference type="Proteomes" id="UP000254069"/>
    </source>
</evidence>
<dbReference type="Pfam" id="PF14537">
    <property type="entry name" value="Cytochrom_c3_2"/>
    <property type="match status" value="1"/>
</dbReference>
<evidence type="ECO:0000256" key="5">
    <source>
        <dbReference type="ARBA" id="ARBA00022630"/>
    </source>
</evidence>
<dbReference type="GO" id="GO:0042597">
    <property type="term" value="C:periplasmic space"/>
    <property type="evidence" value="ECO:0007669"/>
    <property type="project" value="UniProtKB-SubCell"/>
</dbReference>
<comment type="similarity">
    <text evidence="13">Belongs to the FAD-dependent oxidoreductase 2 family. FRD/SDH subfamily.</text>
</comment>
<dbReference type="FunFam" id="3.90.700.10:FF:000007">
    <property type="entry name" value="NADH-dependent fumarate reductase"/>
    <property type="match status" value="1"/>
</dbReference>
<keyword evidence="4" id="KW-0349">Heme</keyword>
<feature type="domain" description="FAD-dependent oxidoreductase 2 FAD-binding" evidence="14">
    <location>
        <begin position="149"/>
        <end position="568"/>
    </location>
</feature>
<dbReference type="PANTHER" id="PTHR43400">
    <property type="entry name" value="FUMARATE REDUCTASE"/>
    <property type="match status" value="1"/>
</dbReference>
<dbReference type="InterPro" id="IPR012286">
    <property type="entry name" value="Tetrahaem_cytochrome"/>
</dbReference>
<keyword evidence="5 13" id="KW-0285">Flavoprotein</keyword>
<dbReference type="Proteomes" id="UP000254069">
    <property type="component" value="Unassembled WGS sequence"/>
</dbReference>
<dbReference type="GO" id="GO:0016627">
    <property type="term" value="F:oxidoreductase activity, acting on the CH-CH group of donors"/>
    <property type="evidence" value="ECO:0007669"/>
    <property type="project" value="UniProtKB-ARBA"/>
</dbReference>
<organism evidence="16 17">
    <name type="scientific">Shewanella algae</name>
    <dbReference type="NCBI Taxonomy" id="38313"/>
    <lineage>
        <taxon>Bacteria</taxon>
        <taxon>Pseudomonadati</taxon>
        <taxon>Pseudomonadota</taxon>
        <taxon>Gammaproteobacteria</taxon>
        <taxon>Alteromonadales</taxon>
        <taxon>Shewanellaceae</taxon>
        <taxon>Shewanella</taxon>
    </lineage>
</organism>
<dbReference type="Gene3D" id="1.10.1130.10">
    <property type="entry name" value="Flavocytochrome C3, Chain A"/>
    <property type="match status" value="1"/>
</dbReference>
<keyword evidence="3" id="KW-0813">Transport</keyword>
<dbReference type="Gene3D" id="3.90.700.10">
    <property type="entry name" value="Succinate dehydrogenase/fumarate reductase flavoprotein, catalytic domain"/>
    <property type="match status" value="1"/>
</dbReference>
<evidence type="ECO:0000313" key="16">
    <source>
        <dbReference type="EMBL" id="SUJ00737.1"/>
    </source>
</evidence>
<keyword evidence="9" id="KW-0249">Electron transport</keyword>
<reference evidence="16 17" key="1">
    <citation type="submission" date="2018-06" db="EMBL/GenBank/DDBJ databases">
        <authorList>
            <consortium name="Pathogen Informatics"/>
            <person name="Doyle S."/>
        </authorList>
    </citation>
    <scope>NUCLEOTIDE SEQUENCE [LARGE SCALE GENOMIC DNA]</scope>
    <source>
        <strain evidence="16 17">NCTC10738</strain>
    </source>
</reference>
<feature type="chain" id="PRO_5022262927" description="Fumarate reductase" evidence="13">
    <location>
        <begin position="21"/>
        <end position="595"/>
    </location>
</feature>
<keyword evidence="10 13" id="KW-0560">Oxidoreductase</keyword>
<dbReference type="Pfam" id="PF00890">
    <property type="entry name" value="FAD_binding_2"/>
    <property type="match status" value="1"/>
</dbReference>
<feature type="domain" description="Tetrahaem cytochrome" evidence="15">
    <location>
        <begin position="29"/>
        <end position="105"/>
    </location>
</feature>
<dbReference type="SUPFAM" id="SSF56425">
    <property type="entry name" value="Succinate dehydrogenase/fumarate reductase flavoprotein, catalytic domain"/>
    <property type="match status" value="1"/>
</dbReference>
<evidence type="ECO:0000256" key="7">
    <source>
        <dbReference type="ARBA" id="ARBA00022764"/>
    </source>
</evidence>
<keyword evidence="6" id="KW-0479">Metal-binding</keyword>
<dbReference type="InterPro" id="IPR003953">
    <property type="entry name" value="FAD-dep_OxRdtase_2_FAD-bd"/>
</dbReference>
<feature type="signal peptide" evidence="13">
    <location>
        <begin position="1"/>
        <end position="20"/>
    </location>
</feature>
<evidence type="ECO:0000256" key="8">
    <source>
        <dbReference type="ARBA" id="ARBA00022827"/>
    </source>
</evidence>
<dbReference type="AlphaFoldDB" id="A0A380BGT0"/>
<keyword evidence="13" id="KW-0732">Signal</keyword>
<comment type="catalytic activity">
    <reaction evidence="13">
        <text>2 Fe(III)-[cytochrome c] + succinate = fumarate + 2 Fe(II)-[cytochrome c] + 2 H(+)</text>
        <dbReference type="Rhea" id="RHEA:77903"/>
        <dbReference type="Rhea" id="RHEA-COMP:10350"/>
        <dbReference type="Rhea" id="RHEA-COMP:14399"/>
        <dbReference type="ChEBI" id="CHEBI:15378"/>
        <dbReference type="ChEBI" id="CHEBI:29033"/>
        <dbReference type="ChEBI" id="CHEBI:29034"/>
        <dbReference type="ChEBI" id="CHEBI:29806"/>
        <dbReference type="ChEBI" id="CHEBI:30031"/>
        <dbReference type="EC" id="1.3.2.4"/>
    </reaction>
</comment>
<dbReference type="InterPro" id="IPR010960">
    <property type="entry name" value="Flavocytochrome_c"/>
</dbReference>
<evidence type="ECO:0000259" key="15">
    <source>
        <dbReference type="Pfam" id="PF14537"/>
    </source>
</evidence>
<keyword evidence="7" id="KW-0574">Periplasm</keyword>
<dbReference type="RefSeq" id="WP_115390140.1">
    <property type="nucleotide sequence ID" value="NZ_JADZHC010000057.1"/>
</dbReference>
<comment type="cofactor">
    <cofactor evidence="13">
        <name>FAD</name>
        <dbReference type="ChEBI" id="CHEBI:57692"/>
    </cofactor>
    <text evidence="13">Binds 1 FAD per subunit.</text>
</comment>
<evidence type="ECO:0000259" key="14">
    <source>
        <dbReference type="Pfam" id="PF00890"/>
    </source>
</evidence>
<keyword evidence="17" id="KW-1185">Reference proteome</keyword>
<dbReference type="PANTHER" id="PTHR43400:SF7">
    <property type="entry name" value="FAD-DEPENDENT OXIDOREDUCTASE 2 FAD BINDING DOMAIN-CONTAINING PROTEIN"/>
    <property type="match status" value="1"/>
</dbReference>
<gene>
    <name evidence="16" type="primary">ifcA_3</name>
    <name evidence="16" type="ORF">NCTC10738_03179</name>
</gene>
<evidence type="ECO:0000256" key="12">
    <source>
        <dbReference type="ARBA" id="ARBA00061592"/>
    </source>
</evidence>
<dbReference type="PRINTS" id="PR00411">
    <property type="entry name" value="PNDRDTASEI"/>
</dbReference>
<dbReference type="InterPro" id="IPR027477">
    <property type="entry name" value="Succ_DH/fumarate_Rdtase_cat_sf"/>
</dbReference>
<name>A0A380BGT0_9GAMM</name>
<comment type="similarity">
    <text evidence="12">In the C-terminal section; belongs to the FAD-dependent oxidoreductase 2 family. FRD/SDH subfamily.</text>
</comment>
<dbReference type="InterPro" id="IPR050315">
    <property type="entry name" value="FAD-oxidoreductase_2"/>
</dbReference>
<evidence type="ECO:0000256" key="11">
    <source>
        <dbReference type="ARBA" id="ARBA00023004"/>
    </source>
</evidence>
<proteinExistence type="inferred from homology"/>
<dbReference type="InterPro" id="IPR036188">
    <property type="entry name" value="FAD/NAD-bd_sf"/>
</dbReference>
<dbReference type="EC" id="1.3.2.4" evidence="13"/>
<dbReference type="NCBIfam" id="TIGR01813">
    <property type="entry name" value="flavo_cyto_c"/>
    <property type="match status" value="1"/>
</dbReference>
<accession>A0A380BGT0</accession>
<comment type="cofactor">
    <cofactor evidence="1">
        <name>heme c</name>
        <dbReference type="ChEBI" id="CHEBI:61717"/>
    </cofactor>
</comment>
<dbReference type="EMBL" id="UGYO01000002">
    <property type="protein sequence ID" value="SUJ00737.1"/>
    <property type="molecule type" value="Genomic_DNA"/>
</dbReference>
<dbReference type="Gene3D" id="3.50.50.60">
    <property type="entry name" value="FAD/NAD(P)-binding domain"/>
    <property type="match status" value="1"/>
</dbReference>
<comment type="subcellular location">
    <subcellularLocation>
        <location evidence="2">Periplasm</location>
    </subcellularLocation>
</comment>
<evidence type="ECO:0000256" key="10">
    <source>
        <dbReference type="ARBA" id="ARBA00023002"/>
    </source>
</evidence>
<evidence type="ECO:0000256" key="1">
    <source>
        <dbReference type="ARBA" id="ARBA00001926"/>
    </source>
</evidence>
<sequence length="595" mass="62730">MKRIMLLAGTAFLYTGMVSAAGLAEHHIKQAGADCQSCHSQPIEVKDNEARENQACISCHGSLQELAQQAKQPLSPHHSHLIDPSCTSCHSGHKEPVMVCQTCHDSFKSSFHIPFSASDKVADTYVFPEVSQQAIDKALAAGPVERHELLVIGAGAAGHAAAVSARQHGIKDVVLLEKQPYIGGNGMLAAGGMASAETLTQAFRGYQDSKALWYQDTMKGGHQLNNPDLVHTLVNNGSAGIDWLMALGADMTSAASAGGHSAERLHRPSGGAKSGPEIINTLKNAAEKLGVETRTNSKVIRLVEDKQGRVTGVLVQGKHTGVHLLAAKAVVIASGGFARNNALVAKYRPDLKGVDSTNNPGNVGDALTFATAIGVDTVDVDQIQAFPTAAAGKMVISGTARGAGAILLNRDGARFCDEMGPRDKVSECIWAQPGKDAWLVFDETVFERLGQLRGMLELGIIYKAADAKELATKTQMNAETAAAAVKRYNGFQASGKDSDFGRKNMADDLHFPLYAVQVKPAVHHTMGGLKIATDTRALNKDGKPIAGLYAAGEVTGGVHGANRLAGNAIADTIVFGRIAGENVAEFIKQTATDNQ</sequence>
<keyword evidence="8 13" id="KW-0274">FAD</keyword>
<dbReference type="GO" id="GO:0046872">
    <property type="term" value="F:metal ion binding"/>
    <property type="evidence" value="ECO:0007669"/>
    <property type="project" value="UniProtKB-KW"/>
</dbReference>
<evidence type="ECO:0000256" key="3">
    <source>
        <dbReference type="ARBA" id="ARBA00022448"/>
    </source>
</evidence>
<evidence type="ECO:0000256" key="6">
    <source>
        <dbReference type="ARBA" id="ARBA00022723"/>
    </source>
</evidence>
<dbReference type="SUPFAM" id="SSF48695">
    <property type="entry name" value="Multiheme cytochromes"/>
    <property type="match status" value="1"/>
</dbReference>
<dbReference type="CDD" id="cd08168">
    <property type="entry name" value="Cytochrom_C3"/>
    <property type="match status" value="1"/>
</dbReference>
<dbReference type="GO" id="GO:0010181">
    <property type="term" value="F:FMN binding"/>
    <property type="evidence" value="ECO:0007669"/>
    <property type="project" value="InterPro"/>
</dbReference>
<evidence type="ECO:0000256" key="2">
    <source>
        <dbReference type="ARBA" id="ARBA00004418"/>
    </source>
</evidence>
<dbReference type="SUPFAM" id="SSF51905">
    <property type="entry name" value="FAD/NAD(P)-binding domain"/>
    <property type="match status" value="1"/>
</dbReference>